<evidence type="ECO:0008006" key="3">
    <source>
        <dbReference type="Google" id="ProtNLM"/>
    </source>
</evidence>
<dbReference type="AlphaFoldDB" id="A0A9Q1HFZ5"/>
<proteinExistence type="predicted"/>
<dbReference type="EMBL" id="JAIZAY010000003">
    <property type="protein sequence ID" value="KAJ8044505.1"/>
    <property type="molecule type" value="Genomic_DNA"/>
</dbReference>
<dbReference type="Proteomes" id="UP001152320">
    <property type="component" value="Chromosome 3"/>
</dbReference>
<dbReference type="OrthoDB" id="6154697at2759"/>
<sequence>MTFLGLDISQTVNSANKVLGLLKRNLWNCSPSIKETAYKSLVRPKREYASSIWDPYCTTHIDSIEKVQQDLLKMINAPAVKSRTLHTRNTHTMNYIIPSANKDCYRYSLYPRTIPLWNHLPPELKSAPSVGLPIFRFTKW</sequence>
<comment type="caution">
    <text evidence="1">The sequence shown here is derived from an EMBL/GenBank/DDBJ whole genome shotgun (WGS) entry which is preliminary data.</text>
</comment>
<accession>A0A9Q1HFZ5</accession>
<organism evidence="1 2">
    <name type="scientific">Holothuria leucospilota</name>
    <name type="common">Black long sea cucumber</name>
    <name type="synonym">Mertensiothuria leucospilota</name>
    <dbReference type="NCBI Taxonomy" id="206669"/>
    <lineage>
        <taxon>Eukaryota</taxon>
        <taxon>Metazoa</taxon>
        <taxon>Echinodermata</taxon>
        <taxon>Eleutherozoa</taxon>
        <taxon>Echinozoa</taxon>
        <taxon>Holothuroidea</taxon>
        <taxon>Aspidochirotacea</taxon>
        <taxon>Aspidochirotida</taxon>
        <taxon>Holothuriidae</taxon>
        <taxon>Holothuria</taxon>
    </lineage>
</organism>
<protein>
    <recommendedName>
        <fullName evidence="3">RNA-directed DNA polymerase from mobile element jockey</fullName>
    </recommendedName>
</protein>
<reference evidence="1" key="1">
    <citation type="submission" date="2021-10" db="EMBL/GenBank/DDBJ databases">
        <title>Tropical sea cucumber genome reveals ecological adaptation and Cuvierian tubules defense mechanism.</title>
        <authorList>
            <person name="Chen T."/>
        </authorList>
    </citation>
    <scope>NUCLEOTIDE SEQUENCE</scope>
    <source>
        <strain evidence="1">Nanhai2018</strain>
        <tissue evidence="1">Muscle</tissue>
    </source>
</reference>
<name>A0A9Q1HFZ5_HOLLE</name>
<evidence type="ECO:0000313" key="2">
    <source>
        <dbReference type="Proteomes" id="UP001152320"/>
    </source>
</evidence>
<keyword evidence="2" id="KW-1185">Reference proteome</keyword>
<evidence type="ECO:0000313" key="1">
    <source>
        <dbReference type="EMBL" id="KAJ8044505.1"/>
    </source>
</evidence>
<gene>
    <name evidence="1" type="ORF">HOLleu_07270</name>
</gene>